<dbReference type="Gene3D" id="1.10.600.10">
    <property type="entry name" value="Farnesyl Diphosphate Synthase"/>
    <property type="match status" value="1"/>
</dbReference>
<dbReference type="SFLD" id="SFLDG01212">
    <property type="entry name" value="Phytoene_synthase_like"/>
    <property type="match status" value="1"/>
</dbReference>
<feature type="region of interest" description="Disordered" evidence="1">
    <location>
        <begin position="1"/>
        <end position="36"/>
    </location>
</feature>
<evidence type="ECO:0000313" key="3">
    <source>
        <dbReference type="Proteomes" id="UP000660454"/>
    </source>
</evidence>
<organism evidence="2 3">
    <name type="scientific">Microbispora siamensis</name>
    <dbReference type="NCBI Taxonomy" id="564413"/>
    <lineage>
        <taxon>Bacteria</taxon>
        <taxon>Bacillati</taxon>
        <taxon>Actinomycetota</taxon>
        <taxon>Actinomycetes</taxon>
        <taxon>Streptosporangiales</taxon>
        <taxon>Streptosporangiaceae</taxon>
        <taxon>Microbispora</taxon>
    </lineage>
</organism>
<feature type="compositionally biased region" description="Pro residues" evidence="1">
    <location>
        <begin position="7"/>
        <end position="19"/>
    </location>
</feature>
<keyword evidence="3" id="KW-1185">Reference proteome</keyword>
<evidence type="ECO:0000313" key="2">
    <source>
        <dbReference type="EMBL" id="GIH61745.1"/>
    </source>
</evidence>
<dbReference type="CDD" id="cd00683">
    <property type="entry name" value="Trans_IPPS_HH"/>
    <property type="match status" value="1"/>
</dbReference>
<dbReference type="SFLD" id="SFLDS00005">
    <property type="entry name" value="Isoprenoid_Synthase_Type_I"/>
    <property type="match status" value="1"/>
</dbReference>
<dbReference type="EMBL" id="BOOF01000012">
    <property type="protein sequence ID" value="GIH61745.1"/>
    <property type="molecule type" value="Genomic_DNA"/>
</dbReference>
<dbReference type="PANTHER" id="PTHR31480">
    <property type="entry name" value="BIFUNCTIONAL LYCOPENE CYCLASE/PHYTOENE SYNTHASE"/>
    <property type="match status" value="1"/>
</dbReference>
<reference evidence="2 3" key="1">
    <citation type="submission" date="2021-01" db="EMBL/GenBank/DDBJ databases">
        <title>Whole genome shotgun sequence of Microbispora siamensis NBRC 104113.</title>
        <authorList>
            <person name="Komaki H."/>
            <person name="Tamura T."/>
        </authorList>
    </citation>
    <scope>NUCLEOTIDE SEQUENCE [LARGE SCALE GENOMIC DNA]</scope>
    <source>
        <strain evidence="2 3">NBRC 104113</strain>
    </source>
</reference>
<name>A0ABQ4GJY6_9ACTN</name>
<dbReference type="InterPro" id="IPR044843">
    <property type="entry name" value="Trans_IPPS_bact-type"/>
</dbReference>
<proteinExistence type="predicted"/>
<dbReference type="InterPro" id="IPR033904">
    <property type="entry name" value="Trans_IPPS_HH"/>
</dbReference>
<evidence type="ECO:0000256" key="1">
    <source>
        <dbReference type="SAM" id="MobiDB-lite"/>
    </source>
</evidence>
<comment type="caution">
    <text evidence="2">The sequence shown here is derived from an EMBL/GenBank/DDBJ whole genome shotgun (WGS) entry which is preliminary data.</text>
</comment>
<dbReference type="RefSeq" id="WP_239108363.1">
    <property type="nucleotide sequence ID" value="NZ_BOOF01000012.1"/>
</dbReference>
<dbReference type="SUPFAM" id="SSF48576">
    <property type="entry name" value="Terpenoid synthases"/>
    <property type="match status" value="1"/>
</dbReference>
<dbReference type="SFLD" id="SFLDG01018">
    <property type="entry name" value="Squalene/Phytoene_Synthase_Lik"/>
    <property type="match status" value="1"/>
</dbReference>
<sequence>MTVPGAIPDPVPDRPPGPAPRRVGDDPSGPALRPVTPISVPAPVSVPVSVPIAYRYCERVVRTRARNFAYGIRLLAPPKRRALSALYAFARRIDDIGDAAGPVDARLSALEEARAGLRTPRPDPADPVLVALRDAAGRFPVPLEAFEELIDGCAADVAGARYESYEDLVGYCREVAGSIGRLSLGVFGLAGGAAAGDGALRRAARLADSLGVALQLTNVLRDLREDRCSGRVYLPADDLRRFGCTLDLDAAGAFTDPPERLARLIRYEAGRALGWYAEGMRLIPLLDRRSAACTAAMAGIYRRLLARIAADPGRALAGRVSLTPWAKAMVAARAITGAPR</sequence>
<dbReference type="InterPro" id="IPR002060">
    <property type="entry name" value="Squ/phyt_synthse"/>
</dbReference>
<dbReference type="Pfam" id="PF00494">
    <property type="entry name" value="SQS_PSY"/>
    <property type="match status" value="1"/>
</dbReference>
<accession>A0ABQ4GJY6</accession>
<dbReference type="Proteomes" id="UP000660454">
    <property type="component" value="Unassembled WGS sequence"/>
</dbReference>
<dbReference type="InterPro" id="IPR008949">
    <property type="entry name" value="Isoprenoid_synthase_dom_sf"/>
</dbReference>
<gene>
    <name evidence="2" type="ORF">Msi02_25620</name>
</gene>
<protein>
    <submittedName>
        <fullName evidence="2">Squalene synthase HpnD</fullName>
    </submittedName>
</protein>